<reference evidence="3" key="1">
    <citation type="journal article" date="2017" name="Front. Plant Sci.">
        <title>Climate Clever Clovers: New Paradigm to Reduce the Environmental Footprint of Ruminants by Breeding Low Methanogenic Forages Utilizing Haplotype Variation.</title>
        <authorList>
            <person name="Kaur P."/>
            <person name="Appels R."/>
            <person name="Bayer P.E."/>
            <person name="Keeble-Gagnere G."/>
            <person name="Wang J."/>
            <person name="Hirakawa H."/>
            <person name="Shirasawa K."/>
            <person name="Vercoe P."/>
            <person name="Stefanova K."/>
            <person name="Durmic Z."/>
            <person name="Nichols P."/>
            <person name="Revell C."/>
            <person name="Isobe S.N."/>
            <person name="Edwards D."/>
            <person name="Erskine W."/>
        </authorList>
    </citation>
    <scope>NUCLEOTIDE SEQUENCE [LARGE SCALE GENOMIC DNA]</scope>
    <source>
        <strain evidence="3">cv. Daliak</strain>
    </source>
</reference>
<dbReference type="EMBL" id="DF973485">
    <property type="protein sequence ID" value="GAU32162.1"/>
    <property type="molecule type" value="Genomic_DNA"/>
</dbReference>
<dbReference type="Proteomes" id="UP000242715">
    <property type="component" value="Unassembled WGS sequence"/>
</dbReference>
<keyword evidence="3" id="KW-1185">Reference proteome</keyword>
<name>A0A2Z6N5X7_TRISU</name>
<feature type="region of interest" description="Disordered" evidence="1">
    <location>
        <begin position="1"/>
        <end position="29"/>
    </location>
</feature>
<protein>
    <submittedName>
        <fullName evidence="2">Uncharacterized protein</fullName>
    </submittedName>
</protein>
<proteinExistence type="predicted"/>
<feature type="compositionally biased region" description="Polar residues" evidence="1">
    <location>
        <begin position="1"/>
        <end position="14"/>
    </location>
</feature>
<organism evidence="2 3">
    <name type="scientific">Trifolium subterraneum</name>
    <name type="common">Subterranean clover</name>
    <dbReference type="NCBI Taxonomy" id="3900"/>
    <lineage>
        <taxon>Eukaryota</taxon>
        <taxon>Viridiplantae</taxon>
        <taxon>Streptophyta</taxon>
        <taxon>Embryophyta</taxon>
        <taxon>Tracheophyta</taxon>
        <taxon>Spermatophyta</taxon>
        <taxon>Magnoliopsida</taxon>
        <taxon>eudicotyledons</taxon>
        <taxon>Gunneridae</taxon>
        <taxon>Pentapetalae</taxon>
        <taxon>rosids</taxon>
        <taxon>fabids</taxon>
        <taxon>Fabales</taxon>
        <taxon>Fabaceae</taxon>
        <taxon>Papilionoideae</taxon>
        <taxon>50 kb inversion clade</taxon>
        <taxon>NPAAA clade</taxon>
        <taxon>Hologalegina</taxon>
        <taxon>IRL clade</taxon>
        <taxon>Trifolieae</taxon>
        <taxon>Trifolium</taxon>
    </lineage>
</organism>
<sequence length="71" mass="7701">METEANMNNMTSNGEKFAGKRKFSDKDDEMTEDDDIVYINFTIRGQLKMINGDQIDAAKHQTGGGGAAGGN</sequence>
<evidence type="ECO:0000313" key="3">
    <source>
        <dbReference type="Proteomes" id="UP000242715"/>
    </source>
</evidence>
<accession>A0A2Z6N5X7</accession>
<evidence type="ECO:0000313" key="2">
    <source>
        <dbReference type="EMBL" id="GAU32162.1"/>
    </source>
</evidence>
<dbReference type="AlphaFoldDB" id="A0A2Z6N5X7"/>
<evidence type="ECO:0000256" key="1">
    <source>
        <dbReference type="SAM" id="MobiDB-lite"/>
    </source>
</evidence>
<gene>
    <name evidence="2" type="ORF">TSUD_68330</name>
</gene>